<keyword evidence="2" id="KW-1185">Reference proteome</keyword>
<dbReference type="AlphaFoldDB" id="A0AAN5CYW1"/>
<feature type="non-terminal residue" evidence="1">
    <location>
        <position position="1"/>
    </location>
</feature>
<protein>
    <submittedName>
        <fullName evidence="1">Uncharacterized protein</fullName>
    </submittedName>
</protein>
<organism evidence="1 2">
    <name type="scientific">Pristionchus mayeri</name>
    <dbReference type="NCBI Taxonomy" id="1317129"/>
    <lineage>
        <taxon>Eukaryota</taxon>
        <taxon>Metazoa</taxon>
        <taxon>Ecdysozoa</taxon>
        <taxon>Nematoda</taxon>
        <taxon>Chromadorea</taxon>
        <taxon>Rhabditida</taxon>
        <taxon>Rhabditina</taxon>
        <taxon>Diplogasteromorpha</taxon>
        <taxon>Diplogasteroidea</taxon>
        <taxon>Neodiplogasteridae</taxon>
        <taxon>Pristionchus</taxon>
    </lineage>
</organism>
<evidence type="ECO:0000313" key="1">
    <source>
        <dbReference type="EMBL" id="GMR53209.1"/>
    </source>
</evidence>
<evidence type="ECO:0000313" key="2">
    <source>
        <dbReference type="Proteomes" id="UP001328107"/>
    </source>
</evidence>
<sequence>LDVLLLDATSILFRAIFIFGNGCETGSSSIVKSRLQNKNSVHVSMCAQILNLGFSENYVRVRSRRLVYIGTIDDEQDCLNYSDADAADSLNGLETQLREQLASFLLRAGLLSRAVDLLGESGSFSHLSLFLADLLHTGSILFVTALRAVVRLHLILELLLFLSSSLLSLSLGLDNHD</sequence>
<accession>A0AAN5CYW1</accession>
<reference evidence="2" key="1">
    <citation type="submission" date="2022-10" db="EMBL/GenBank/DDBJ databases">
        <title>Genome assembly of Pristionchus species.</title>
        <authorList>
            <person name="Yoshida K."/>
            <person name="Sommer R.J."/>
        </authorList>
    </citation>
    <scope>NUCLEOTIDE SEQUENCE [LARGE SCALE GENOMIC DNA]</scope>
    <source>
        <strain evidence="2">RS5460</strain>
    </source>
</reference>
<proteinExistence type="predicted"/>
<name>A0AAN5CYW1_9BILA</name>
<dbReference type="Proteomes" id="UP001328107">
    <property type="component" value="Unassembled WGS sequence"/>
</dbReference>
<dbReference type="EMBL" id="BTRK01000005">
    <property type="protein sequence ID" value="GMR53209.1"/>
    <property type="molecule type" value="Genomic_DNA"/>
</dbReference>
<comment type="caution">
    <text evidence="1">The sequence shown here is derived from an EMBL/GenBank/DDBJ whole genome shotgun (WGS) entry which is preliminary data.</text>
</comment>
<gene>
    <name evidence="1" type="ORF">PMAYCL1PPCAC_23404</name>
</gene>